<organism evidence="2 3">
    <name type="scientific">Pristionchus entomophagus</name>
    <dbReference type="NCBI Taxonomy" id="358040"/>
    <lineage>
        <taxon>Eukaryota</taxon>
        <taxon>Metazoa</taxon>
        <taxon>Ecdysozoa</taxon>
        <taxon>Nematoda</taxon>
        <taxon>Chromadorea</taxon>
        <taxon>Rhabditida</taxon>
        <taxon>Rhabditina</taxon>
        <taxon>Diplogasteromorpha</taxon>
        <taxon>Diplogasteroidea</taxon>
        <taxon>Neodiplogasteridae</taxon>
        <taxon>Pristionchus</taxon>
    </lineage>
</organism>
<dbReference type="AlphaFoldDB" id="A0AAV5TTQ3"/>
<evidence type="ECO:0000256" key="1">
    <source>
        <dbReference type="SAM" id="MobiDB-lite"/>
    </source>
</evidence>
<dbReference type="Proteomes" id="UP001432027">
    <property type="component" value="Unassembled WGS sequence"/>
</dbReference>
<proteinExistence type="predicted"/>
<evidence type="ECO:0000313" key="3">
    <source>
        <dbReference type="Proteomes" id="UP001432027"/>
    </source>
</evidence>
<feature type="region of interest" description="Disordered" evidence="1">
    <location>
        <begin position="105"/>
        <end position="160"/>
    </location>
</feature>
<gene>
    <name evidence="2" type="ORF">PENTCL1PPCAC_20002</name>
</gene>
<reference evidence="2" key="1">
    <citation type="submission" date="2023-10" db="EMBL/GenBank/DDBJ databases">
        <title>Genome assembly of Pristionchus species.</title>
        <authorList>
            <person name="Yoshida K."/>
            <person name="Sommer R.J."/>
        </authorList>
    </citation>
    <scope>NUCLEOTIDE SEQUENCE</scope>
    <source>
        <strain evidence="2">RS0144</strain>
    </source>
</reference>
<protein>
    <submittedName>
        <fullName evidence="2">Uncharacterized protein</fullName>
    </submittedName>
</protein>
<dbReference type="EMBL" id="BTSX01000004">
    <property type="protein sequence ID" value="GMS97827.1"/>
    <property type="molecule type" value="Genomic_DNA"/>
</dbReference>
<evidence type="ECO:0000313" key="2">
    <source>
        <dbReference type="EMBL" id="GMS97827.1"/>
    </source>
</evidence>
<feature type="region of interest" description="Disordered" evidence="1">
    <location>
        <begin position="1"/>
        <end position="70"/>
    </location>
</feature>
<name>A0AAV5TTQ3_9BILA</name>
<comment type="caution">
    <text evidence="2">The sequence shown here is derived from an EMBL/GenBank/DDBJ whole genome shotgun (WGS) entry which is preliminary data.</text>
</comment>
<accession>A0AAV5TTQ3</accession>
<sequence length="374" mass="41320">MRSSIVVRKPPPGITVRFVGAPRGRQAPRDQKATGNFDPRLVATPLSRPSQPVRKPPVIHPSSLNHSTPQLKIKVEDKQHKSLLADVSPSLNESIDLQGIDQDNVSHEVTHSHPSPSAEKVDQSQSLSEGTVVSAAGGSLEPAESAMSPNRPIESNPTINNSRMSALRKSLHGLGASKAITSKDIRSAVKERKLFPSLLSSLSMMTQGDIKTLLRGIDLNSVSSLIDTIPPSEDGSLRDHLSWFSSAVNSKKVDDMSVKEDSSIDHLEAISLIHVRELLIEKENYFLTINGEIFVDPLSIVECMYSLYGKTNRRNFLREYLKHILKHLLLPSQYKYVYLAHNHKLSEGGFVIPAQIVETLTNQPPTIQHSCYSR</sequence>
<keyword evidence="3" id="KW-1185">Reference proteome</keyword>